<dbReference type="AlphaFoldDB" id="A0AAD9JS38"/>
<organism evidence="1 2">
    <name type="scientific">Paralvinella palmiformis</name>
    <dbReference type="NCBI Taxonomy" id="53620"/>
    <lineage>
        <taxon>Eukaryota</taxon>
        <taxon>Metazoa</taxon>
        <taxon>Spiralia</taxon>
        <taxon>Lophotrochozoa</taxon>
        <taxon>Annelida</taxon>
        <taxon>Polychaeta</taxon>
        <taxon>Sedentaria</taxon>
        <taxon>Canalipalpata</taxon>
        <taxon>Terebellida</taxon>
        <taxon>Terebelliformia</taxon>
        <taxon>Alvinellidae</taxon>
        <taxon>Paralvinella</taxon>
    </lineage>
</organism>
<sequence>MLRLVEANIGHQCAWCMDSSGKTPFLDVVGERLERWKSSAQQAVVVDVLTSIEQTMVRFFNATWSWSIGDEINGTDVETVRDEFRRASSVVEDAMKTTQETMHLVNEASYLNRELLNNVWELECKVQLQKLLDEYHRHRQSFKKVVDEFRRYLKVRVGELRRHVRRYTANEDTLETVGRETNFVELRLKLLGTKITIDRSLDKGQLLLNNIQSQINKIYYSIMSYVSRDHIKSESAYWSHLNVRDPSIKLPAMKEVGGIQMAEVDYGMVPDVGGLEKWAEKVDSLTVVRLKMERYIRVLMDEALANSRDYLQDYLKGNQIDEEFYR</sequence>
<keyword evidence="2" id="KW-1185">Reference proteome</keyword>
<protein>
    <submittedName>
        <fullName evidence="1">Uncharacterized protein</fullName>
    </submittedName>
</protein>
<dbReference type="Proteomes" id="UP001208570">
    <property type="component" value="Unassembled WGS sequence"/>
</dbReference>
<dbReference type="EMBL" id="JAODUP010000196">
    <property type="protein sequence ID" value="KAK2157170.1"/>
    <property type="molecule type" value="Genomic_DNA"/>
</dbReference>
<reference evidence="1" key="1">
    <citation type="journal article" date="2023" name="Mol. Biol. Evol.">
        <title>Third-Generation Sequencing Reveals the Adaptive Role of the Epigenome in Three Deep-Sea Polychaetes.</title>
        <authorList>
            <person name="Perez M."/>
            <person name="Aroh O."/>
            <person name="Sun Y."/>
            <person name="Lan Y."/>
            <person name="Juniper S.K."/>
            <person name="Young C.R."/>
            <person name="Angers B."/>
            <person name="Qian P.Y."/>
        </authorList>
    </citation>
    <scope>NUCLEOTIDE SEQUENCE</scope>
    <source>
        <strain evidence="1">P08H-3</strain>
    </source>
</reference>
<comment type="caution">
    <text evidence="1">The sequence shown here is derived from an EMBL/GenBank/DDBJ whole genome shotgun (WGS) entry which is preliminary data.</text>
</comment>
<gene>
    <name evidence="1" type="ORF">LSH36_196g03006</name>
</gene>
<evidence type="ECO:0000313" key="2">
    <source>
        <dbReference type="Proteomes" id="UP001208570"/>
    </source>
</evidence>
<proteinExistence type="predicted"/>
<accession>A0AAD9JS38</accession>
<name>A0AAD9JS38_9ANNE</name>
<evidence type="ECO:0000313" key="1">
    <source>
        <dbReference type="EMBL" id="KAK2157170.1"/>
    </source>
</evidence>